<dbReference type="Pfam" id="PF05380">
    <property type="entry name" value="Peptidase_A17"/>
    <property type="match status" value="1"/>
</dbReference>
<feature type="region of interest" description="Disordered" evidence="1">
    <location>
        <begin position="2106"/>
        <end position="2160"/>
    </location>
</feature>
<dbReference type="InterPro" id="IPR041588">
    <property type="entry name" value="Integrase_H2C2"/>
</dbReference>
<evidence type="ECO:0000313" key="4">
    <source>
        <dbReference type="Proteomes" id="UP000887563"/>
    </source>
</evidence>
<dbReference type="Pfam" id="PF18701">
    <property type="entry name" value="DUF5641"/>
    <property type="match status" value="1"/>
</dbReference>
<sequence>MLCGELPHYISPTSLTCISLAAVHNSPEEMPASNEIEQFWNLESMGITDNPENKDDEIATRLVEQSIVQDSDGRYTVGLPWKSPEGTSGPPLELPSNFDMAYKRLSSVLKRIEGASNIAQEYQKAIEDQLKRGVIETTQCNPDMQEHFLPHHAVFNKGKIRLVYDASAHPKGLPSLNQSLFRGPVLLPNLINLLLRFRSTKIPVLADIEKAFHQISLIESDREFCKFLWLKNMDQPLSPSNLAVYRFKRIAFGIISSPYILAAVIRHHLSKERTDLANEIKENIYVDNVLLECDTREEALDKCKAAKQMFATAKMNLREFCTHERAVLDQISLEDRLEQDIPRVLGINWNLQRDTLQIKFPPLSKPITRRTVLGTISSCFDPMGLVGPCLLPAKAFFQHLWTLENFEWDTVLPQEESRTWEKLTSDWITEISIPRLVLHGDSPTVQIHTFTDASDFAFGTAVYLRSENKKDGRITSSLVFSKNRLRPLKANSKLTIPRLELLGILAGVRAAKFVQQELHRELEKTFVWSDSTIALSWLKETDHQPVFIANRTKEIRTLPNCEFRYIKTTENPADLVTRGKSPSELQPNRLWWHGPTWLSKPEIEWPTGLSLGFNTTDSTDESAITNTLVNTEGKAETPKADDLIDFKRFNSWDKIRRTTIWVLRFLQSTLIKNGREPSLLIKNRRPELLAISQATSRENTAFSANDYLTAGSLLIKIAQQQNIIEIERYPIETDQSGLLLLKTRIAQQIERPTLARPIILPRSSHIKFLIIFDIHQELTHGGIDITLTEFLVKYWTPNARKTVKTVIRKCLKCERMRAYKYSLPQFPPYPKDRIFRKMIFESVGLDYAGPSSVRINGIITKFYLLLFCCLTTRAIHLEITLSQSAVAFMNAFQRFISRRGKPKRVISDNAPSFILADKTIDFLINEPSNELAQKGIDWTFIPAYSPWAGGMYERLVGITKQLFQRTLGKGILHYDDLITFTAKVEATLNLRPISTVSDEEDGFLPLRPADLLIPKIELNLPTDRLLEDIPFRPDSHEKLAEIYLATDRAHEFFWERWSKEYLLTLRSRTQTAHKGKRLENHSAPRIGEIVIVEEKYTPRNLWPMGRIVKLGGKPGATRSVEIQMQNGNTVTRPVNSVCPLEITQTEQDAMVTPAQVGPVTEATQETSSRVSATKTGHRMITRSKSRNLVSTLLNLALFIFCFASIQGSPINNTCPKCQISCTRTGGTVISPSEFANLELCCAGNCLIKPHAPKINYELPHELLVVDYHCQITLADNQNRIYQKERTCPAHDECSLIDCTICWDRSGLLLILLFLSWIITHVKIVFAAFQFIFAIFAALFQTPIRALRAYEFSSRNQNEGEEYLMSEYNSRRINRERNRRWRINRLYRNGLLAILAFILLPRVYGSNEIIAVTAKNSDCRRTLNGTQCTIKSSVSLTILPANQKTSILVRNERGLALGTFSIVLERLTLNCLPKSVAWLRSYRVLTASAKRCARAGLCFGNHCQSVRPTTNIPELGEANFFPGNTFCIDSPGFWGIGCGLPADGCLYYRFYAKPTSDAAYELIDCPTWQFKIKVHLELQTGTNVESADLTLHPGQTKKWGTQIGAIALSTNPTALPPLPILSKRFILSSYLSAAISESIPLDLFCTDEDAARSFNCSLYRETCHDCYPDHETGTAECFCRDLDMESILSDSSNRLPLSLPNLQIMNFQNEIFAETEYTPIHTLVQFENVELALETEDSHCFITVESLIGCYRCLTGAQAKFTCTTDYGSALASVKCMGTHLFSARCSENGTAQSVILAFNWAQINVDCRVECPAGFSQFTLNGELKYIPRRHQFHYAARLNDNRTPSGELNTGFDWTIPFGFFFGFPQILIICGVVIVGIVALIIFLKFNPIFRVYRLLLTIFTIIFIINVLNFQLVFSVKMNGKKINSENNPTIDPITKNTNTPSKSDSTAPIPKELAEMVKVMVQQQLNHNDTSTSTPIVEEPPLTPREAEWASVREKLKEFSPSQRMAFQAVLSAANSQKTTPAVPMGGINKPQYIGPHESLKLDEELSLLPTHQQREVESLFKTGQKCISAAFYLLKHYKGQLPNTLMNEAASEIRQAMNKIEPSSSAFSTAAQLSIRDRSRSRSPVQRPYRPPHRETTHRNGSRNDWRSDGRHARR</sequence>
<dbReference type="Proteomes" id="UP000887563">
    <property type="component" value="Unplaced"/>
</dbReference>
<evidence type="ECO:0000313" key="5">
    <source>
        <dbReference type="WBParaSite" id="Minc3s00409g11836"/>
    </source>
</evidence>
<evidence type="ECO:0000256" key="1">
    <source>
        <dbReference type="SAM" id="MobiDB-lite"/>
    </source>
</evidence>
<feature type="region of interest" description="Disordered" evidence="1">
    <location>
        <begin position="1931"/>
        <end position="1950"/>
    </location>
</feature>
<evidence type="ECO:0000256" key="2">
    <source>
        <dbReference type="SAM" id="Phobius"/>
    </source>
</evidence>
<organism evidence="4 5">
    <name type="scientific">Meloidogyne incognita</name>
    <name type="common">Southern root-knot nematode worm</name>
    <name type="synonym">Oxyuris incognita</name>
    <dbReference type="NCBI Taxonomy" id="6306"/>
    <lineage>
        <taxon>Eukaryota</taxon>
        <taxon>Metazoa</taxon>
        <taxon>Ecdysozoa</taxon>
        <taxon>Nematoda</taxon>
        <taxon>Chromadorea</taxon>
        <taxon>Rhabditida</taxon>
        <taxon>Tylenchina</taxon>
        <taxon>Tylenchomorpha</taxon>
        <taxon>Tylenchoidea</taxon>
        <taxon>Meloidogynidae</taxon>
        <taxon>Meloidogyninae</taxon>
        <taxon>Meloidogyne</taxon>
        <taxon>Meloidogyne incognita group</taxon>
    </lineage>
</organism>
<dbReference type="SUPFAM" id="SSF53098">
    <property type="entry name" value="Ribonuclease H-like"/>
    <property type="match status" value="1"/>
</dbReference>
<keyword evidence="2" id="KW-0812">Transmembrane</keyword>
<dbReference type="WBParaSite" id="Minc3s00409g11836">
    <property type="protein sequence ID" value="Minc3s00409g11836"/>
    <property type="gene ID" value="Minc3s00409g11836"/>
</dbReference>
<dbReference type="InterPro" id="IPR043128">
    <property type="entry name" value="Rev_trsase/Diguanyl_cyclase"/>
</dbReference>
<dbReference type="Gene3D" id="1.10.340.70">
    <property type="match status" value="1"/>
</dbReference>
<keyword evidence="4" id="KW-1185">Reference proteome</keyword>
<dbReference type="Pfam" id="PF07245">
    <property type="entry name" value="Phlebovirus_G2"/>
    <property type="match status" value="1"/>
</dbReference>
<keyword evidence="2" id="KW-0472">Membrane</keyword>
<dbReference type="PANTHER" id="PTHR47331">
    <property type="entry name" value="PHD-TYPE DOMAIN-CONTAINING PROTEIN"/>
    <property type="match status" value="1"/>
</dbReference>
<reference evidence="5" key="1">
    <citation type="submission" date="2022-11" db="UniProtKB">
        <authorList>
            <consortium name="WormBaseParasite"/>
        </authorList>
    </citation>
    <scope>IDENTIFICATION</scope>
</reference>
<dbReference type="InterPro" id="IPR009878">
    <property type="entry name" value="Phlebovirus_G2_fusion"/>
</dbReference>
<feature type="compositionally biased region" description="Basic and acidic residues" evidence="1">
    <location>
        <begin position="2137"/>
        <end position="2160"/>
    </location>
</feature>
<dbReference type="PANTHER" id="PTHR47331:SF1">
    <property type="entry name" value="GAG-LIKE PROTEIN"/>
    <property type="match status" value="1"/>
</dbReference>
<dbReference type="Gene3D" id="3.30.420.10">
    <property type="entry name" value="Ribonuclease H-like superfamily/Ribonuclease H"/>
    <property type="match status" value="1"/>
</dbReference>
<dbReference type="Gene3D" id="3.30.70.270">
    <property type="match status" value="1"/>
</dbReference>
<dbReference type="GO" id="GO:0003676">
    <property type="term" value="F:nucleic acid binding"/>
    <property type="evidence" value="ECO:0007669"/>
    <property type="project" value="InterPro"/>
</dbReference>
<proteinExistence type="predicted"/>
<feature type="transmembrane region" description="Helical" evidence="2">
    <location>
        <begin position="1859"/>
        <end position="1885"/>
    </location>
</feature>
<dbReference type="InterPro" id="IPR008042">
    <property type="entry name" value="Retrotrans_Pao"/>
</dbReference>
<dbReference type="SUPFAM" id="SSF56672">
    <property type="entry name" value="DNA/RNA polymerases"/>
    <property type="match status" value="1"/>
</dbReference>
<dbReference type="InterPro" id="IPR000477">
    <property type="entry name" value="RT_dom"/>
</dbReference>
<name>A0A914LC57_MELIC</name>
<evidence type="ECO:0000259" key="3">
    <source>
        <dbReference type="PROSITE" id="PS50994"/>
    </source>
</evidence>
<dbReference type="Pfam" id="PF17921">
    <property type="entry name" value="Integrase_H2C2"/>
    <property type="match status" value="1"/>
</dbReference>
<protein>
    <submittedName>
        <fullName evidence="5">Integrase catalytic domain-containing protein</fullName>
    </submittedName>
</protein>
<feature type="transmembrane region" description="Helical" evidence="2">
    <location>
        <begin position="1897"/>
        <end position="1917"/>
    </location>
</feature>
<dbReference type="InterPro" id="IPR036397">
    <property type="entry name" value="RNaseH_sf"/>
</dbReference>
<dbReference type="InterPro" id="IPR012337">
    <property type="entry name" value="RNaseH-like_sf"/>
</dbReference>
<dbReference type="InterPro" id="IPR001584">
    <property type="entry name" value="Integrase_cat-core"/>
</dbReference>
<feature type="transmembrane region" description="Helical" evidence="2">
    <location>
        <begin position="1385"/>
        <end position="1403"/>
    </location>
</feature>
<dbReference type="Gene3D" id="2.60.40.3770">
    <property type="match status" value="1"/>
</dbReference>
<dbReference type="Pfam" id="PF00078">
    <property type="entry name" value="RVT_1"/>
    <property type="match status" value="1"/>
</dbReference>
<dbReference type="GO" id="GO:0015074">
    <property type="term" value="P:DNA integration"/>
    <property type="evidence" value="ECO:0007669"/>
    <property type="project" value="InterPro"/>
</dbReference>
<dbReference type="Gene3D" id="2.60.98.50">
    <property type="match status" value="1"/>
</dbReference>
<feature type="compositionally biased region" description="Polar residues" evidence="1">
    <location>
        <begin position="2106"/>
        <end position="2117"/>
    </location>
</feature>
<feature type="transmembrane region" description="Helical" evidence="2">
    <location>
        <begin position="1306"/>
        <end position="1339"/>
    </location>
</feature>
<feature type="domain" description="Integrase catalytic" evidence="3">
    <location>
        <begin position="826"/>
        <end position="1016"/>
    </location>
</feature>
<dbReference type="InterPro" id="IPR040676">
    <property type="entry name" value="DUF5641"/>
</dbReference>
<dbReference type="Gene3D" id="3.10.10.10">
    <property type="entry name" value="HIV Type 1 Reverse Transcriptase, subunit A, domain 1"/>
    <property type="match status" value="1"/>
</dbReference>
<keyword evidence="2" id="KW-1133">Transmembrane helix</keyword>
<accession>A0A914LC57</accession>
<dbReference type="InterPro" id="IPR043502">
    <property type="entry name" value="DNA/RNA_pol_sf"/>
</dbReference>
<dbReference type="PROSITE" id="PS50994">
    <property type="entry name" value="INTEGRASE"/>
    <property type="match status" value="1"/>
</dbReference>
<dbReference type="GO" id="GO:0042575">
    <property type="term" value="C:DNA polymerase complex"/>
    <property type="evidence" value="ECO:0007669"/>
    <property type="project" value="UniProtKB-ARBA"/>
</dbReference>